<dbReference type="EMBL" id="BSPK01000004">
    <property type="protein sequence ID" value="GLS62054.1"/>
    <property type="molecule type" value="Genomic_DNA"/>
</dbReference>
<reference evidence="6" key="2">
    <citation type="journal article" date="2019" name="Int. J. Syst. Evol. Microbiol.">
        <title>The Global Catalogue of Microorganisms (GCM) 10K type strain sequencing project: providing services to taxonomists for standard genome sequencing and annotation.</title>
        <authorList>
            <consortium name="The Broad Institute Genomics Platform"/>
            <consortium name="The Broad Institute Genome Sequencing Center for Infectious Disease"/>
            <person name="Wu L."/>
            <person name="Ma J."/>
        </authorList>
    </citation>
    <scope>NUCLEOTIDE SEQUENCE [LARGE SCALE GENOMIC DNA]</scope>
    <source>
        <strain evidence="6">NBRC 107715</strain>
    </source>
</reference>
<evidence type="ECO:0000313" key="3">
    <source>
        <dbReference type="EMBL" id="GEP02109.1"/>
    </source>
</evidence>
<evidence type="ECO:0000313" key="6">
    <source>
        <dbReference type="Proteomes" id="UP001156856"/>
    </source>
</evidence>
<keyword evidence="6" id="KW-1185">Reference proteome</keyword>
<dbReference type="RefSeq" id="WP_373866703.1">
    <property type="nucleotide sequence ID" value="NZ_BJZU01000003.1"/>
</dbReference>
<evidence type="ECO:0000256" key="2">
    <source>
        <dbReference type="SAM" id="SignalP"/>
    </source>
</evidence>
<reference evidence="4" key="1">
    <citation type="journal article" date="2014" name="Int. J. Syst. Evol. Microbiol.">
        <title>Complete genome of a new Firmicutes species belonging to the dominant human colonic microbiota ('Ruminococcus bicirculans') reveals two chromosomes and a selective capacity to utilize plant glucans.</title>
        <authorList>
            <consortium name="NISC Comparative Sequencing Program"/>
            <person name="Wegmann U."/>
            <person name="Louis P."/>
            <person name="Goesmann A."/>
            <person name="Henrissat B."/>
            <person name="Duncan S.H."/>
            <person name="Flint H.J."/>
        </authorList>
    </citation>
    <scope>NUCLEOTIDE SEQUENCE</scope>
    <source>
        <strain evidence="4">NBRC 107715</strain>
    </source>
</reference>
<feature type="compositionally biased region" description="Polar residues" evidence="1">
    <location>
        <begin position="43"/>
        <end position="54"/>
    </location>
</feature>
<sequence>MLARSLARGAVGLCLVLAPTGMPLAQEANTAPDRTGTGGGPRSTITAPYTNSEGVTKPPGSLGPGEVPSAAEQRRERSADDRIERSICQGCN</sequence>
<organism evidence="3 5">
    <name type="scientific">Methylobacterium oxalidis</name>
    <dbReference type="NCBI Taxonomy" id="944322"/>
    <lineage>
        <taxon>Bacteria</taxon>
        <taxon>Pseudomonadati</taxon>
        <taxon>Pseudomonadota</taxon>
        <taxon>Alphaproteobacteria</taxon>
        <taxon>Hyphomicrobiales</taxon>
        <taxon>Methylobacteriaceae</taxon>
        <taxon>Methylobacterium</taxon>
    </lineage>
</organism>
<dbReference type="Proteomes" id="UP000321960">
    <property type="component" value="Unassembled WGS sequence"/>
</dbReference>
<proteinExistence type="predicted"/>
<evidence type="ECO:0000313" key="4">
    <source>
        <dbReference type="EMBL" id="GLS62054.1"/>
    </source>
</evidence>
<dbReference type="AlphaFoldDB" id="A0A512IWY6"/>
<dbReference type="Proteomes" id="UP001156856">
    <property type="component" value="Unassembled WGS sequence"/>
</dbReference>
<reference evidence="4" key="4">
    <citation type="submission" date="2023-01" db="EMBL/GenBank/DDBJ databases">
        <title>Draft genome sequence of Methylobacterium oxalidis strain NBRC 107715.</title>
        <authorList>
            <person name="Sun Q."/>
            <person name="Mori K."/>
        </authorList>
    </citation>
    <scope>NUCLEOTIDE SEQUENCE</scope>
    <source>
        <strain evidence="4">NBRC 107715</strain>
    </source>
</reference>
<gene>
    <name evidence="4" type="ORF">GCM10007888_04350</name>
    <name evidence="3" type="ORF">MOX02_01470</name>
</gene>
<feature type="signal peptide" evidence="2">
    <location>
        <begin position="1"/>
        <end position="25"/>
    </location>
</feature>
<feature type="region of interest" description="Disordered" evidence="1">
    <location>
        <begin position="25"/>
        <end position="92"/>
    </location>
</feature>
<name>A0A512IWY6_9HYPH</name>
<protein>
    <submittedName>
        <fullName evidence="3">Uncharacterized protein</fullName>
    </submittedName>
</protein>
<feature type="compositionally biased region" description="Basic and acidic residues" evidence="1">
    <location>
        <begin position="72"/>
        <end position="85"/>
    </location>
</feature>
<dbReference type="EMBL" id="BJZU01000003">
    <property type="protein sequence ID" value="GEP02109.1"/>
    <property type="molecule type" value="Genomic_DNA"/>
</dbReference>
<comment type="caution">
    <text evidence="3">The sequence shown here is derived from an EMBL/GenBank/DDBJ whole genome shotgun (WGS) entry which is preliminary data.</text>
</comment>
<reference evidence="3 5" key="3">
    <citation type="submission" date="2019-07" db="EMBL/GenBank/DDBJ databases">
        <title>Whole genome shotgun sequence of Methylobacterium oxalidis NBRC 107715.</title>
        <authorList>
            <person name="Hosoyama A."/>
            <person name="Uohara A."/>
            <person name="Ohji S."/>
            <person name="Ichikawa N."/>
        </authorList>
    </citation>
    <scope>NUCLEOTIDE SEQUENCE [LARGE SCALE GENOMIC DNA]</scope>
    <source>
        <strain evidence="3 5">NBRC 107715</strain>
    </source>
</reference>
<keyword evidence="2" id="KW-0732">Signal</keyword>
<evidence type="ECO:0000256" key="1">
    <source>
        <dbReference type="SAM" id="MobiDB-lite"/>
    </source>
</evidence>
<accession>A0A512IWY6</accession>
<feature type="chain" id="PRO_5021794565" evidence="2">
    <location>
        <begin position="26"/>
        <end position="92"/>
    </location>
</feature>
<evidence type="ECO:0000313" key="5">
    <source>
        <dbReference type="Proteomes" id="UP000321960"/>
    </source>
</evidence>